<evidence type="ECO:0000313" key="3">
    <source>
        <dbReference type="Proteomes" id="UP000094828"/>
    </source>
</evidence>
<organism evidence="2 3">
    <name type="scientific">Planctopirus hydrillae</name>
    <dbReference type="NCBI Taxonomy" id="1841610"/>
    <lineage>
        <taxon>Bacteria</taxon>
        <taxon>Pseudomonadati</taxon>
        <taxon>Planctomycetota</taxon>
        <taxon>Planctomycetia</taxon>
        <taxon>Planctomycetales</taxon>
        <taxon>Planctomycetaceae</taxon>
        <taxon>Planctopirus</taxon>
    </lineage>
</organism>
<dbReference type="EMBL" id="LYDR01000154">
    <property type="protein sequence ID" value="ODA28202.1"/>
    <property type="molecule type" value="Genomic_DNA"/>
</dbReference>
<keyword evidence="3" id="KW-1185">Reference proteome</keyword>
<dbReference type="Proteomes" id="UP000094828">
    <property type="component" value="Unassembled WGS sequence"/>
</dbReference>
<feature type="region of interest" description="Disordered" evidence="1">
    <location>
        <begin position="48"/>
        <end position="67"/>
    </location>
</feature>
<evidence type="ECO:0000256" key="1">
    <source>
        <dbReference type="SAM" id="MobiDB-lite"/>
    </source>
</evidence>
<comment type="caution">
    <text evidence="2">The sequence shown here is derived from an EMBL/GenBank/DDBJ whole genome shotgun (WGS) entry which is preliminary data.</text>
</comment>
<reference evidence="2 3" key="1">
    <citation type="submission" date="2016-05" db="EMBL/GenBank/DDBJ databases">
        <title>Genomic and physiological characterization of Planctopirus sp. isolated from fresh water lake.</title>
        <authorList>
            <person name="Subhash Y."/>
            <person name="Ramana C."/>
        </authorList>
    </citation>
    <scope>NUCLEOTIDE SEQUENCE [LARGE SCALE GENOMIC DNA]</scope>
    <source>
        <strain evidence="2 3">JC280</strain>
    </source>
</reference>
<accession>A0A1C3E4M5</accession>
<gene>
    <name evidence="2" type="ORF">A6X21_00885</name>
</gene>
<protein>
    <submittedName>
        <fullName evidence="2">Uncharacterized protein</fullName>
    </submittedName>
</protein>
<sequence length="113" mass="11857">MAVCLKGQFADKLINSSAVSCRGVPMRKPSCGRFPLPEPATILATSPTISLNKPRSPSAPKPVSRSTNWSATVSATLKMTRPGAVPVRSMAIVMDSSGGAESGGRMAWIWQVA</sequence>
<name>A0A1C3E4M5_9PLAN</name>
<evidence type="ECO:0000313" key="2">
    <source>
        <dbReference type="EMBL" id="ODA28202.1"/>
    </source>
</evidence>
<dbReference type="AlphaFoldDB" id="A0A1C3E4M5"/>
<proteinExistence type="predicted"/>